<keyword evidence="2" id="KW-1185">Reference proteome</keyword>
<proteinExistence type="predicted"/>
<name>A0A926NQZ3_9SPHI</name>
<dbReference type="Proteomes" id="UP000619078">
    <property type="component" value="Unassembled WGS sequence"/>
</dbReference>
<accession>A0A926NQZ3</accession>
<sequence>MGLLKFIAVGAAIGYGINYITKKGDNGRSILDDITEDAPEWFEKAKAYATEKIDLAVDEVKQKRNDYQ</sequence>
<comment type="caution">
    <text evidence="1">The sequence shown here is derived from an EMBL/GenBank/DDBJ whole genome shotgun (WGS) entry which is preliminary data.</text>
</comment>
<dbReference type="RefSeq" id="WP_191162580.1">
    <property type="nucleotide sequence ID" value="NZ_JACWMX010000003.1"/>
</dbReference>
<evidence type="ECO:0000313" key="2">
    <source>
        <dbReference type="Proteomes" id="UP000619078"/>
    </source>
</evidence>
<organism evidence="1 2">
    <name type="scientific">Mucilaginibacter glaciei</name>
    <dbReference type="NCBI Taxonomy" id="2772109"/>
    <lineage>
        <taxon>Bacteria</taxon>
        <taxon>Pseudomonadati</taxon>
        <taxon>Bacteroidota</taxon>
        <taxon>Sphingobacteriia</taxon>
        <taxon>Sphingobacteriales</taxon>
        <taxon>Sphingobacteriaceae</taxon>
        <taxon>Mucilaginibacter</taxon>
    </lineage>
</organism>
<protein>
    <submittedName>
        <fullName evidence="1">YtxH domain-containing protein</fullName>
    </submittedName>
</protein>
<dbReference type="AlphaFoldDB" id="A0A926NQZ3"/>
<dbReference type="EMBL" id="JACWMX010000003">
    <property type="protein sequence ID" value="MBD1393052.1"/>
    <property type="molecule type" value="Genomic_DNA"/>
</dbReference>
<gene>
    <name evidence="1" type="ORF">IDJ76_08080</name>
</gene>
<reference evidence="1" key="1">
    <citation type="submission" date="2020-09" db="EMBL/GenBank/DDBJ databases">
        <title>Novel species of Mucilaginibacter isolated from a glacier on the Tibetan Plateau.</title>
        <authorList>
            <person name="Liu Q."/>
            <person name="Xin Y.-H."/>
        </authorList>
    </citation>
    <scope>NUCLEOTIDE SEQUENCE</scope>
    <source>
        <strain evidence="1">ZB1P21</strain>
    </source>
</reference>
<evidence type="ECO:0000313" key="1">
    <source>
        <dbReference type="EMBL" id="MBD1393052.1"/>
    </source>
</evidence>